<accession>A0AAW6E548</accession>
<evidence type="ECO:0008006" key="4">
    <source>
        <dbReference type="Google" id="ProtNLM"/>
    </source>
</evidence>
<evidence type="ECO:0000313" key="3">
    <source>
        <dbReference type="Proteomes" id="UP001211015"/>
    </source>
</evidence>
<proteinExistence type="predicted"/>
<sequence length="55" mass="6505">MSEQKQRDIILTDDQKDALVQSFFPVMLEFFQSDRGKKIYTEYLKNKECEKSGTP</sequence>
<reference evidence="1" key="1">
    <citation type="submission" date="2022-06" db="EMBL/GenBank/DDBJ databases">
        <title>Isolation of gut microbiota from human fecal samples.</title>
        <authorList>
            <person name="Pamer E.G."/>
            <person name="Barat B."/>
            <person name="Waligurski E."/>
            <person name="Medina S."/>
            <person name="Paddock L."/>
            <person name="Mostad J."/>
        </authorList>
    </citation>
    <scope>NUCLEOTIDE SEQUENCE</scope>
    <source>
        <strain evidence="1">DFI.5.57</strain>
    </source>
</reference>
<dbReference type="Proteomes" id="UP001206236">
    <property type="component" value="Unassembled WGS sequence"/>
</dbReference>
<name>A0AAW6E548_9FIRM</name>
<reference evidence="2" key="2">
    <citation type="submission" date="2023-01" db="EMBL/GenBank/DDBJ databases">
        <title>Human gut microbiome strain richness.</title>
        <authorList>
            <person name="Chen-Liaw A."/>
        </authorList>
    </citation>
    <scope>NUCLEOTIDE SEQUENCE</scope>
    <source>
        <strain evidence="2">1001275st1_F4_1001275B_160808</strain>
    </source>
</reference>
<protein>
    <recommendedName>
        <fullName evidence="4">Transposase</fullName>
    </recommendedName>
</protein>
<evidence type="ECO:0000313" key="1">
    <source>
        <dbReference type="EMBL" id="MCQ5153318.1"/>
    </source>
</evidence>
<dbReference type="AlphaFoldDB" id="A0AAW6E548"/>
<organism evidence="2 3">
    <name type="scientific">Ruminococcus bicirculans</name>
    <name type="common">ex Wegman et al. 2014</name>
    <dbReference type="NCBI Taxonomy" id="1160721"/>
    <lineage>
        <taxon>Bacteria</taxon>
        <taxon>Bacillati</taxon>
        <taxon>Bacillota</taxon>
        <taxon>Clostridia</taxon>
        <taxon>Eubacteriales</taxon>
        <taxon>Oscillospiraceae</taxon>
        <taxon>Ruminococcus</taxon>
    </lineage>
</organism>
<dbReference type="EMBL" id="JANGCN010000016">
    <property type="protein sequence ID" value="MCQ5153318.1"/>
    <property type="molecule type" value="Genomic_DNA"/>
</dbReference>
<dbReference type="EMBL" id="JAQMLV010000010">
    <property type="protein sequence ID" value="MDB8745059.1"/>
    <property type="molecule type" value="Genomic_DNA"/>
</dbReference>
<gene>
    <name evidence="1" type="ORF">NE632_08335</name>
    <name evidence="2" type="ORF">PNU62_08540</name>
</gene>
<comment type="caution">
    <text evidence="2">The sequence shown here is derived from an EMBL/GenBank/DDBJ whole genome shotgun (WGS) entry which is preliminary data.</text>
</comment>
<dbReference type="Proteomes" id="UP001211015">
    <property type="component" value="Unassembled WGS sequence"/>
</dbReference>
<evidence type="ECO:0000313" key="2">
    <source>
        <dbReference type="EMBL" id="MDB8745059.1"/>
    </source>
</evidence>
<dbReference type="RefSeq" id="WP_195388688.1">
    <property type="nucleotide sequence ID" value="NZ_DAWEGH010000122.1"/>
</dbReference>